<protein>
    <submittedName>
        <fullName evidence="2">Putative tail protein</fullName>
    </submittedName>
</protein>
<evidence type="ECO:0000313" key="2">
    <source>
        <dbReference type="EMBL" id="AHN83580.1"/>
    </source>
</evidence>
<dbReference type="InterPro" id="IPR013783">
    <property type="entry name" value="Ig-like_fold"/>
</dbReference>
<dbReference type="KEGG" id="vg:19487115"/>
<feature type="domain" description="Ig-like" evidence="1">
    <location>
        <begin position="71"/>
        <end position="158"/>
    </location>
</feature>
<dbReference type="Proteomes" id="UP000026908">
    <property type="component" value="Segment"/>
</dbReference>
<dbReference type="Pfam" id="PF21393">
    <property type="entry name" value="Phage_pb10_N"/>
    <property type="match status" value="1"/>
</dbReference>
<reference evidence="2 3" key="1">
    <citation type="journal article" date="2014" name="Genome Announc.">
        <title>Complete Genome Sequences of Two Escherichia coli O157:H7 Phages Effective in Limiting Contamination of Food Products.</title>
        <authorList>
            <person name="Hong Y."/>
            <person name="Pan Y."/>
            <person name="Harman N.J."/>
            <person name="Ebner P.D."/>
        </authorList>
    </citation>
    <scope>NUCLEOTIDE SEQUENCE [LARGE SCALE GENOMIC DNA]</scope>
</reference>
<dbReference type="RefSeq" id="YP_009031769.1">
    <property type="nucleotide sequence ID" value="NC_024139.1"/>
</dbReference>
<dbReference type="OrthoDB" id="12875at10239"/>
<name>A0A023MH89_9CAUD</name>
<dbReference type="GeneID" id="19487115"/>
<evidence type="ECO:0000259" key="1">
    <source>
        <dbReference type="PROSITE" id="PS50835"/>
    </source>
</evidence>
<sequence length="164" mass="17276">MIDYNGLKTIFGEKLPESHIFFATVAAHKYVPSYAFLRRELGLSSAHTNRKVWKKFVEAYGKAVPPAPPAPPLTLSKDLTTSMSVEEGAALTLSVTATGGTSPYTYAWTKDGSPIPEASGATYTKPAAATEDSGAYKVTVTDSKQVSKDSTACAVTVNPTVPGG</sequence>
<evidence type="ECO:0000313" key="3">
    <source>
        <dbReference type="Proteomes" id="UP000026908"/>
    </source>
</evidence>
<proteinExistence type="predicted"/>
<dbReference type="InterPro" id="IPR007110">
    <property type="entry name" value="Ig-like_dom"/>
</dbReference>
<keyword evidence="3" id="KW-1185">Reference proteome</keyword>
<dbReference type="PROSITE" id="PS50835">
    <property type="entry name" value="IG_LIKE"/>
    <property type="match status" value="1"/>
</dbReference>
<dbReference type="SUPFAM" id="SSF48726">
    <property type="entry name" value="Immunoglobulin"/>
    <property type="match status" value="1"/>
</dbReference>
<dbReference type="EMBL" id="KJ190157">
    <property type="protein sequence ID" value="AHN83580.1"/>
    <property type="molecule type" value="Genomic_DNA"/>
</dbReference>
<dbReference type="InterPro" id="IPR048804">
    <property type="entry name" value="DECO_N"/>
</dbReference>
<dbReference type="InterPro" id="IPR036179">
    <property type="entry name" value="Ig-like_dom_sf"/>
</dbReference>
<dbReference type="Pfam" id="PF13927">
    <property type="entry name" value="Ig_3"/>
    <property type="match status" value="1"/>
</dbReference>
<organism evidence="2 3">
    <name type="scientific">Escherichia phage vB_EcoS_FFH_1</name>
    <dbReference type="NCBI Taxonomy" id="1446489"/>
    <lineage>
        <taxon>Viruses</taxon>
        <taxon>Duplodnaviria</taxon>
        <taxon>Heunggongvirae</taxon>
        <taxon>Uroviricota</taxon>
        <taxon>Caudoviricetes</taxon>
        <taxon>Demerecviridae</taxon>
        <taxon>Markadamsvirinae</taxon>
        <taxon>Tequintavirus</taxon>
        <taxon>Tequintavirus FFH1</taxon>
    </lineage>
</organism>
<dbReference type="Gene3D" id="2.60.40.10">
    <property type="entry name" value="Immunoglobulins"/>
    <property type="match status" value="1"/>
</dbReference>
<accession>A0A023MH89</accession>